<accession>A0A5B7G0B7</accession>
<proteinExistence type="predicted"/>
<dbReference type="Proteomes" id="UP000324222">
    <property type="component" value="Unassembled WGS sequence"/>
</dbReference>
<name>A0A5B7G0B7_PORTR</name>
<sequence length="162" mass="17836">MQFTGQQQWWLRSVVCLPLLARLTDSPPSVPECLAQSEVRSVRACGGGSVTQLEPAGQWFNVYVVTFGNPRDLEGGNGTPNDVMSVLLGSDIEDSDENEDSDFFLLRQKKVKTPVVILIVIWETETNPHSDVHKPRVLPSSNALVCVTHGCLYRTVLVGQVT</sequence>
<evidence type="ECO:0000313" key="2">
    <source>
        <dbReference type="EMBL" id="MPC51047.1"/>
    </source>
</evidence>
<keyword evidence="1" id="KW-0732">Signal</keyword>
<protein>
    <submittedName>
        <fullName evidence="2">Uncharacterized protein</fullName>
    </submittedName>
</protein>
<evidence type="ECO:0000313" key="3">
    <source>
        <dbReference type="Proteomes" id="UP000324222"/>
    </source>
</evidence>
<feature type="signal peptide" evidence="1">
    <location>
        <begin position="1"/>
        <end position="26"/>
    </location>
</feature>
<reference evidence="2 3" key="1">
    <citation type="submission" date="2019-05" db="EMBL/GenBank/DDBJ databases">
        <title>Another draft genome of Portunus trituberculatus and its Hox gene families provides insights of decapod evolution.</title>
        <authorList>
            <person name="Jeong J.-H."/>
            <person name="Song I."/>
            <person name="Kim S."/>
            <person name="Choi T."/>
            <person name="Kim D."/>
            <person name="Ryu S."/>
            <person name="Kim W."/>
        </authorList>
    </citation>
    <scope>NUCLEOTIDE SEQUENCE [LARGE SCALE GENOMIC DNA]</scope>
    <source>
        <tissue evidence="2">Muscle</tissue>
    </source>
</reference>
<feature type="chain" id="PRO_5022832435" evidence="1">
    <location>
        <begin position="27"/>
        <end position="162"/>
    </location>
</feature>
<dbReference type="EMBL" id="VSRR010009912">
    <property type="protein sequence ID" value="MPC51047.1"/>
    <property type="molecule type" value="Genomic_DNA"/>
</dbReference>
<evidence type="ECO:0000256" key="1">
    <source>
        <dbReference type="SAM" id="SignalP"/>
    </source>
</evidence>
<organism evidence="2 3">
    <name type="scientific">Portunus trituberculatus</name>
    <name type="common">Swimming crab</name>
    <name type="synonym">Neptunus trituberculatus</name>
    <dbReference type="NCBI Taxonomy" id="210409"/>
    <lineage>
        <taxon>Eukaryota</taxon>
        <taxon>Metazoa</taxon>
        <taxon>Ecdysozoa</taxon>
        <taxon>Arthropoda</taxon>
        <taxon>Crustacea</taxon>
        <taxon>Multicrustacea</taxon>
        <taxon>Malacostraca</taxon>
        <taxon>Eumalacostraca</taxon>
        <taxon>Eucarida</taxon>
        <taxon>Decapoda</taxon>
        <taxon>Pleocyemata</taxon>
        <taxon>Brachyura</taxon>
        <taxon>Eubrachyura</taxon>
        <taxon>Portunoidea</taxon>
        <taxon>Portunidae</taxon>
        <taxon>Portuninae</taxon>
        <taxon>Portunus</taxon>
    </lineage>
</organism>
<dbReference type="AlphaFoldDB" id="A0A5B7G0B7"/>
<keyword evidence="3" id="KW-1185">Reference proteome</keyword>
<gene>
    <name evidence="2" type="ORF">E2C01_044884</name>
</gene>
<comment type="caution">
    <text evidence="2">The sequence shown here is derived from an EMBL/GenBank/DDBJ whole genome shotgun (WGS) entry which is preliminary data.</text>
</comment>